<evidence type="ECO:0000256" key="1">
    <source>
        <dbReference type="ARBA" id="ARBA00001946"/>
    </source>
</evidence>
<evidence type="ECO:0000256" key="3">
    <source>
        <dbReference type="ARBA" id="ARBA00016337"/>
    </source>
</evidence>
<keyword evidence="8 11" id="KW-0460">Magnesium</keyword>
<evidence type="ECO:0000256" key="5">
    <source>
        <dbReference type="ARBA" id="ARBA00022679"/>
    </source>
</evidence>
<evidence type="ECO:0000256" key="11">
    <source>
        <dbReference type="PIRNR" id="PIRNR006268"/>
    </source>
</evidence>
<evidence type="ECO:0000256" key="6">
    <source>
        <dbReference type="ARBA" id="ARBA00022723"/>
    </source>
</evidence>
<evidence type="ECO:0000256" key="9">
    <source>
        <dbReference type="ARBA" id="ARBA00031306"/>
    </source>
</evidence>
<name>A0ABV2LS78_9FLAO</name>
<reference evidence="12 13" key="1">
    <citation type="submission" date="2024-06" db="EMBL/GenBank/DDBJ databases">
        <title>Genomic Encyclopedia of Type Strains, Phase IV (KMG-IV): sequencing the most valuable type-strain genomes for metagenomic binning, comparative biology and taxonomic classification.</title>
        <authorList>
            <person name="Goeker M."/>
        </authorList>
    </citation>
    <scope>NUCLEOTIDE SEQUENCE [LARGE SCALE GENOMIC DNA]</scope>
    <source>
        <strain evidence="12 13">DSM 29388</strain>
    </source>
</reference>
<dbReference type="PANTHER" id="PTHR30040:SF2">
    <property type="entry name" value="FAD:PROTEIN FMN TRANSFERASE"/>
    <property type="match status" value="1"/>
</dbReference>
<dbReference type="EC" id="2.7.1.180" evidence="2 11"/>
<comment type="cofactor">
    <cofactor evidence="1">
        <name>Mg(2+)</name>
        <dbReference type="ChEBI" id="CHEBI:18420"/>
    </cofactor>
</comment>
<evidence type="ECO:0000256" key="4">
    <source>
        <dbReference type="ARBA" id="ARBA00022630"/>
    </source>
</evidence>
<dbReference type="InterPro" id="IPR003374">
    <property type="entry name" value="ApbE-like_sf"/>
</dbReference>
<dbReference type="SUPFAM" id="SSF143631">
    <property type="entry name" value="ApbE-like"/>
    <property type="match status" value="1"/>
</dbReference>
<keyword evidence="5 11" id="KW-0808">Transferase</keyword>
<keyword evidence="13" id="KW-1185">Reference proteome</keyword>
<evidence type="ECO:0000256" key="7">
    <source>
        <dbReference type="ARBA" id="ARBA00022827"/>
    </source>
</evidence>
<sequence length="330" mass="36939">MKYFWMIFLMSIGIQAQVKESRDTILMGSRFSITIIDENLEKANQHIDLIISEIVRIEEAISDWKPSSQVSKVNQNAGIQPVKVDEEVFNLTKRALYFSEISDGAFDISFAAMEKIYDYQEGWMEEFPSDSIRLKAIEKVGYQNIVLDEVEQTIFLKLPGMKIGFGATGKGYAADKAKEFAQSLGIQAGIINASGDMATWGMNLNNEFWKIGVQNPRKPQKPLDILKVQNAAMTTSGSYEKFVLIGDKRYSHIINPKTGIPAIGLISVTVIGPNAEFANGLSTSMMVLGMEEGLRVLKEFPAYASLMMTDEGELKRSSNYRKVKRSLKKD</sequence>
<comment type="catalytic activity">
    <reaction evidence="10 11">
        <text>L-threonyl-[protein] + FAD = FMN-L-threonyl-[protein] + AMP + H(+)</text>
        <dbReference type="Rhea" id="RHEA:36847"/>
        <dbReference type="Rhea" id="RHEA-COMP:11060"/>
        <dbReference type="Rhea" id="RHEA-COMP:11061"/>
        <dbReference type="ChEBI" id="CHEBI:15378"/>
        <dbReference type="ChEBI" id="CHEBI:30013"/>
        <dbReference type="ChEBI" id="CHEBI:57692"/>
        <dbReference type="ChEBI" id="CHEBI:74257"/>
        <dbReference type="ChEBI" id="CHEBI:456215"/>
        <dbReference type="EC" id="2.7.1.180"/>
    </reaction>
</comment>
<dbReference type="PIRSF" id="PIRSF006268">
    <property type="entry name" value="ApbE"/>
    <property type="match status" value="1"/>
</dbReference>
<evidence type="ECO:0000256" key="2">
    <source>
        <dbReference type="ARBA" id="ARBA00011955"/>
    </source>
</evidence>
<proteinExistence type="inferred from homology"/>
<evidence type="ECO:0000313" key="13">
    <source>
        <dbReference type="Proteomes" id="UP001549146"/>
    </source>
</evidence>
<protein>
    <recommendedName>
        <fullName evidence="3 11">FAD:protein FMN transferase</fullName>
        <ecNumber evidence="2 11">2.7.1.180</ecNumber>
    </recommendedName>
    <alternativeName>
        <fullName evidence="9 11">Flavin transferase</fullName>
    </alternativeName>
</protein>
<dbReference type="EMBL" id="JBEPMO010000004">
    <property type="protein sequence ID" value="MET3731434.1"/>
    <property type="molecule type" value="Genomic_DNA"/>
</dbReference>
<comment type="caution">
    <text evidence="12">The sequence shown here is derived from an EMBL/GenBank/DDBJ whole genome shotgun (WGS) entry which is preliminary data.</text>
</comment>
<evidence type="ECO:0000313" key="12">
    <source>
        <dbReference type="EMBL" id="MET3731434.1"/>
    </source>
</evidence>
<dbReference type="RefSeq" id="WP_354507704.1">
    <property type="nucleotide sequence ID" value="NZ_JBEPMO010000004.1"/>
</dbReference>
<evidence type="ECO:0000256" key="8">
    <source>
        <dbReference type="ARBA" id="ARBA00022842"/>
    </source>
</evidence>
<keyword evidence="6 11" id="KW-0479">Metal-binding</keyword>
<gene>
    <name evidence="12" type="ORF">ABID46_001003</name>
</gene>
<evidence type="ECO:0000256" key="10">
    <source>
        <dbReference type="ARBA" id="ARBA00048540"/>
    </source>
</evidence>
<keyword evidence="4 11" id="KW-0285">Flavoprotein</keyword>
<dbReference type="Proteomes" id="UP001549146">
    <property type="component" value="Unassembled WGS sequence"/>
</dbReference>
<dbReference type="Pfam" id="PF02424">
    <property type="entry name" value="ApbE"/>
    <property type="match status" value="1"/>
</dbReference>
<comment type="similarity">
    <text evidence="11">Belongs to the ApbE family.</text>
</comment>
<dbReference type="InterPro" id="IPR024932">
    <property type="entry name" value="ApbE"/>
</dbReference>
<accession>A0ABV2LS78</accession>
<keyword evidence="7 11" id="KW-0274">FAD</keyword>
<dbReference type="PANTHER" id="PTHR30040">
    <property type="entry name" value="THIAMINE BIOSYNTHESIS LIPOPROTEIN APBE"/>
    <property type="match status" value="1"/>
</dbReference>
<keyword evidence="12" id="KW-0449">Lipoprotein</keyword>
<organism evidence="12 13">
    <name type="scientific">Moheibacter stercoris</name>
    <dbReference type="NCBI Taxonomy" id="1628251"/>
    <lineage>
        <taxon>Bacteria</taxon>
        <taxon>Pseudomonadati</taxon>
        <taxon>Bacteroidota</taxon>
        <taxon>Flavobacteriia</taxon>
        <taxon>Flavobacteriales</taxon>
        <taxon>Weeksellaceae</taxon>
        <taxon>Moheibacter</taxon>
    </lineage>
</organism>
<dbReference type="Gene3D" id="3.10.520.10">
    <property type="entry name" value="ApbE-like domains"/>
    <property type="match status" value="1"/>
</dbReference>